<reference evidence="2 4" key="2">
    <citation type="journal article" date="2014" name="BMC Genomics">
        <title>An improved genome release (version Mt4.0) for the model legume Medicago truncatula.</title>
        <authorList>
            <person name="Tang H."/>
            <person name="Krishnakumar V."/>
            <person name="Bidwell S."/>
            <person name="Rosen B."/>
            <person name="Chan A."/>
            <person name="Zhou S."/>
            <person name="Gentzbittel L."/>
            <person name="Childs K.L."/>
            <person name="Yandell M."/>
            <person name="Gundlach H."/>
            <person name="Mayer K.F."/>
            <person name="Schwartz D.C."/>
            <person name="Town C.D."/>
        </authorList>
    </citation>
    <scope>GENOME REANNOTATION</scope>
    <source>
        <strain evidence="3 4">cv. Jemalong A17</strain>
    </source>
</reference>
<reference evidence="2 4" key="1">
    <citation type="journal article" date="2011" name="Nature">
        <title>The Medicago genome provides insight into the evolution of rhizobial symbioses.</title>
        <authorList>
            <person name="Young N.D."/>
            <person name="Debelle F."/>
            <person name="Oldroyd G.E."/>
            <person name="Geurts R."/>
            <person name="Cannon S.B."/>
            <person name="Udvardi M.K."/>
            <person name="Benedito V.A."/>
            <person name="Mayer K.F."/>
            <person name="Gouzy J."/>
            <person name="Schoof H."/>
            <person name="Van de Peer Y."/>
            <person name="Proost S."/>
            <person name="Cook D.R."/>
            <person name="Meyers B.C."/>
            <person name="Spannagl M."/>
            <person name="Cheung F."/>
            <person name="De Mita S."/>
            <person name="Krishnakumar V."/>
            <person name="Gundlach H."/>
            <person name="Zhou S."/>
            <person name="Mudge J."/>
            <person name="Bharti A.K."/>
            <person name="Murray J.D."/>
            <person name="Naoumkina M.A."/>
            <person name="Rosen B."/>
            <person name="Silverstein K.A."/>
            <person name="Tang H."/>
            <person name="Rombauts S."/>
            <person name="Zhao P.X."/>
            <person name="Zhou P."/>
            <person name="Barbe V."/>
            <person name="Bardou P."/>
            <person name="Bechner M."/>
            <person name="Bellec A."/>
            <person name="Berger A."/>
            <person name="Berges H."/>
            <person name="Bidwell S."/>
            <person name="Bisseling T."/>
            <person name="Choisne N."/>
            <person name="Couloux A."/>
            <person name="Denny R."/>
            <person name="Deshpande S."/>
            <person name="Dai X."/>
            <person name="Doyle J.J."/>
            <person name="Dudez A.M."/>
            <person name="Farmer A.D."/>
            <person name="Fouteau S."/>
            <person name="Franken C."/>
            <person name="Gibelin C."/>
            <person name="Gish J."/>
            <person name="Goldstein S."/>
            <person name="Gonzalez A.J."/>
            <person name="Green P.J."/>
            <person name="Hallab A."/>
            <person name="Hartog M."/>
            <person name="Hua A."/>
            <person name="Humphray S.J."/>
            <person name="Jeong D.H."/>
            <person name="Jing Y."/>
            <person name="Jocker A."/>
            <person name="Kenton S.M."/>
            <person name="Kim D.J."/>
            <person name="Klee K."/>
            <person name="Lai H."/>
            <person name="Lang C."/>
            <person name="Lin S."/>
            <person name="Macmil S.L."/>
            <person name="Magdelenat G."/>
            <person name="Matthews L."/>
            <person name="McCorrison J."/>
            <person name="Monaghan E.L."/>
            <person name="Mun J.H."/>
            <person name="Najar F.Z."/>
            <person name="Nicholson C."/>
            <person name="Noirot C."/>
            <person name="O'Bleness M."/>
            <person name="Paule C.R."/>
            <person name="Poulain J."/>
            <person name="Prion F."/>
            <person name="Qin B."/>
            <person name="Qu C."/>
            <person name="Retzel E.F."/>
            <person name="Riddle C."/>
            <person name="Sallet E."/>
            <person name="Samain S."/>
            <person name="Samson N."/>
            <person name="Sanders I."/>
            <person name="Saurat O."/>
            <person name="Scarpelli C."/>
            <person name="Schiex T."/>
            <person name="Segurens B."/>
            <person name="Severin A.J."/>
            <person name="Sherrier D.J."/>
            <person name="Shi R."/>
            <person name="Sims S."/>
            <person name="Singer S.R."/>
            <person name="Sinharoy S."/>
            <person name="Sterck L."/>
            <person name="Viollet A."/>
            <person name="Wang B.B."/>
            <person name="Wang K."/>
            <person name="Wang M."/>
            <person name="Wang X."/>
            <person name="Warfsmann J."/>
            <person name="Weissenbach J."/>
            <person name="White D.D."/>
            <person name="White J.D."/>
            <person name="Wiley G.B."/>
            <person name="Wincker P."/>
            <person name="Xing Y."/>
            <person name="Yang L."/>
            <person name="Yao Z."/>
            <person name="Ying F."/>
            <person name="Zhai J."/>
            <person name="Zhou L."/>
            <person name="Zuber A."/>
            <person name="Denarie J."/>
            <person name="Dixon R.A."/>
            <person name="May G.D."/>
            <person name="Schwartz D.C."/>
            <person name="Rogers J."/>
            <person name="Quetier F."/>
            <person name="Town C.D."/>
            <person name="Roe B.A."/>
        </authorList>
    </citation>
    <scope>NUCLEOTIDE SEQUENCE [LARGE SCALE GENOMIC DNA]</scope>
    <source>
        <strain evidence="2">A17</strain>
        <strain evidence="3 4">cv. Jemalong A17</strain>
    </source>
</reference>
<name>G7JRS2_MEDTR</name>
<accession>G7JRS2</accession>
<keyword evidence="1" id="KW-0472">Membrane</keyword>
<protein>
    <submittedName>
        <fullName evidence="2">Transmembrane protein, putative</fullName>
    </submittedName>
</protein>
<evidence type="ECO:0000313" key="4">
    <source>
        <dbReference type="Proteomes" id="UP000002051"/>
    </source>
</evidence>
<keyword evidence="1 2" id="KW-0812">Transmembrane</keyword>
<reference evidence="3" key="3">
    <citation type="submission" date="2015-04" db="UniProtKB">
        <authorList>
            <consortium name="EnsemblPlants"/>
        </authorList>
    </citation>
    <scope>IDENTIFICATION</scope>
    <source>
        <strain evidence="3">cv. Jemalong A17</strain>
    </source>
</reference>
<dbReference type="Proteomes" id="UP000002051">
    <property type="component" value="Chromosome 4"/>
</dbReference>
<keyword evidence="4" id="KW-1185">Reference proteome</keyword>
<gene>
    <name evidence="2" type="ordered locus">MTR_4g090880</name>
</gene>
<organism evidence="2 4">
    <name type="scientific">Medicago truncatula</name>
    <name type="common">Barrel medic</name>
    <name type="synonym">Medicago tribuloides</name>
    <dbReference type="NCBI Taxonomy" id="3880"/>
    <lineage>
        <taxon>Eukaryota</taxon>
        <taxon>Viridiplantae</taxon>
        <taxon>Streptophyta</taxon>
        <taxon>Embryophyta</taxon>
        <taxon>Tracheophyta</taxon>
        <taxon>Spermatophyta</taxon>
        <taxon>Magnoliopsida</taxon>
        <taxon>eudicotyledons</taxon>
        <taxon>Gunneridae</taxon>
        <taxon>Pentapetalae</taxon>
        <taxon>rosids</taxon>
        <taxon>fabids</taxon>
        <taxon>Fabales</taxon>
        <taxon>Fabaceae</taxon>
        <taxon>Papilionoideae</taxon>
        <taxon>50 kb inversion clade</taxon>
        <taxon>NPAAA clade</taxon>
        <taxon>Hologalegina</taxon>
        <taxon>IRL clade</taxon>
        <taxon>Trifolieae</taxon>
        <taxon>Medicago</taxon>
    </lineage>
</organism>
<sequence>MTQFIDLIVKNIFIFGCSAYIWRLLFVFSDSLVYVRLKQGSGCLIIFDVKKKIVESIFMYDIRSFYSYITKQLNSDG</sequence>
<evidence type="ECO:0000313" key="2">
    <source>
        <dbReference type="EMBL" id="AES90413.1"/>
    </source>
</evidence>
<dbReference type="EnsemblPlants" id="AES90413">
    <property type="protein sequence ID" value="AES90413"/>
    <property type="gene ID" value="MTR_4g090880"/>
</dbReference>
<dbReference type="EMBL" id="CM001220">
    <property type="protein sequence ID" value="AES90413.1"/>
    <property type="molecule type" value="Genomic_DNA"/>
</dbReference>
<keyword evidence="1" id="KW-1133">Transmembrane helix</keyword>
<evidence type="ECO:0000313" key="3">
    <source>
        <dbReference type="EnsemblPlants" id="AES90413"/>
    </source>
</evidence>
<dbReference type="HOGENOM" id="CLU_2641858_0_0_1"/>
<dbReference type="AlphaFoldDB" id="G7JRS2"/>
<feature type="transmembrane region" description="Helical" evidence="1">
    <location>
        <begin position="12"/>
        <end position="35"/>
    </location>
</feature>
<dbReference type="PaxDb" id="3880-AES90413"/>
<proteinExistence type="predicted"/>
<evidence type="ECO:0000256" key="1">
    <source>
        <dbReference type="SAM" id="Phobius"/>
    </source>
</evidence>